<dbReference type="Proteomes" id="UP001055439">
    <property type="component" value="Chromosome 7"/>
</dbReference>
<name>A0A9E7GK13_9LILI</name>
<accession>A0A9E7GK13</accession>
<protein>
    <submittedName>
        <fullName evidence="1">Uncharacterized protein</fullName>
    </submittedName>
</protein>
<organism evidence="1 2">
    <name type="scientific">Musa troglodytarum</name>
    <name type="common">fe'i banana</name>
    <dbReference type="NCBI Taxonomy" id="320322"/>
    <lineage>
        <taxon>Eukaryota</taxon>
        <taxon>Viridiplantae</taxon>
        <taxon>Streptophyta</taxon>
        <taxon>Embryophyta</taxon>
        <taxon>Tracheophyta</taxon>
        <taxon>Spermatophyta</taxon>
        <taxon>Magnoliopsida</taxon>
        <taxon>Liliopsida</taxon>
        <taxon>Zingiberales</taxon>
        <taxon>Musaceae</taxon>
        <taxon>Musa</taxon>
    </lineage>
</organism>
<evidence type="ECO:0000313" key="2">
    <source>
        <dbReference type="Proteomes" id="UP001055439"/>
    </source>
</evidence>
<evidence type="ECO:0000313" key="1">
    <source>
        <dbReference type="EMBL" id="URE14473.1"/>
    </source>
</evidence>
<dbReference type="AlphaFoldDB" id="A0A9E7GK13"/>
<reference evidence="1" key="1">
    <citation type="submission" date="2022-05" db="EMBL/GenBank/DDBJ databases">
        <title>The Musa troglodytarum L. genome provides insights into the mechanism of non-climacteric behaviour and enrichment of carotenoids.</title>
        <authorList>
            <person name="Wang J."/>
        </authorList>
    </citation>
    <scope>NUCLEOTIDE SEQUENCE</scope>
    <source>
        <tissue evidence="1">Leaf</tissue>
    </source>
</reference>
<dbReference type="EMBL" id="CP097509">
    <property type="protein sequence ID" value="URE14473.1"/>
    <property type="molecule type" value="Genomic_DNA"/>
</dbReference>
<sequence length="46" mass="5185">DEERQSKTRPLTKSERSCSTYNATPFSVFSTLSAFFSSVQALHLKT</sequence>
<gene>
    <name evidence="1" type="ORF">MUK42_10527</name>
</gene>
<feature type="non-terminal residue" evidence="1">
    <location>
        <position position="1"/>
    </location>
</feature>
<proteinExistence type="predicted"/>
<keyword evidence="2" id="KW-1185">Reference proteome</keyword>